<evidence type="ECO:0000313" key="1">
    <source>
        <dbReference type="EMBL" id="KAH7949972.1"/>
    </source>
</evidence>
<organism evidence="1 2">
    <name type="scientific">Dermacentor silvarum</name>
    <name type="common">Tick</name>
    <dbReference type="NCBI Taxonomy" id="543639"/>
    <lineage>
        <taxon>Eukaryota</taxon>
        <taxon>Metazoa</taxon>
        <taxon>Ecdysozoa</taxon>
        <taxon>Arthropoda</taxon>
        <taxon>Chelicerata</taxon>
        <taxon>Arachnida</taxon>
        <taxon>Acari</taxon>
        <taxon>Parasitiformes</taxon>
        <taxon>Ixodida</taxon>
        <taxon>Ixodoidea</taxon>
        <taxon>Ixodidae</taxon>
        <taxon>Rhipicephalinae</taxon>
        <taxon>Dermacentor</taxon>
    </lineage>
</organism>
<protein>
    <submittedName>
        <fullName evidence="1">Uncharacterized protein</fullName>
    </submittedName>
</protein>
<reference evidence="1" key="1">
    <citation type="submission" date="2020-05" db="EMBL/GenBank/DDBJ databases">
        <title>Large-scale comparative analyses of tick genomes elucidate their genetic diversity and vector capacities.</title>
        <authorList>
            <person name="Jia N."/>
            <person name="Wang J."/>
            <person name="Shi W."/>
            <person name="Du L."/>
            <person name="Sun Y."/>
            <person name="Zhan W."/>
            <person name="Jiang J."/>
            <person name="Wang Q."/>
            <person name="Zhang B."/>
            <person name="Ji P."/>
            <person name="Sakyi L.B."/>
            <person name="Cui X."/>
            <person name="Yuan T."/>
            <person name="Jiang B."/>
            <person name="Yang W."/>
            <person name="Lam T.T.-Y."/>
            <person name="Chang Q."/>
            <person name="Ding S."/>
            <person name="Wang X."/>
            <person name="Zhu J."/>
            <person name="Ruan X."/>
            <person name="Zhao L."/>
            <person name="Wei J."/>
            <person name="Que T."/>
            <person name="Du C."/>
            <person name="Cheng J."/>
            <person name="Dai P."/>
            <person name="Han X."/>
            <person name="Huang E."/>
            <person name="Gao Y."/>
            <person name="Liu J."/>
            <person name="Shao H."/>
            <person name="Ye R."/>
            <person name="Li L."/>
            <person name="Wei W."/>
            <person name="Wang X."/>
            <person name="Wang C."/>
            <person name="Yang T."/>
            <person name="Huo Q."/>
            <person name="Li W."/>
            <person name="Guo W."/>
            <person name="Chen H."/>
            <person name="Zhou L."/>
            <person name="Ni X."/>
            <person name="Tian J."/>
            <person name="Zhou Y."/>
            <person name="Sheng Y."/>
            <person name="Liu T."/>
            <person name="Pan Y."/>
            <person name="Xia L."/>
            <person name="Li J."/>
            <person name="Zhao F."/>
            <person name="Cao W."/>
        </authorList>
    </citation>
    <scope>NUCLEOTIDE SEQUENCE</scope>
    <source>
        <strain evidence="1">Dsil-2018</strain>
    </source>
</reference>
<proteinExistence type="predicted"/>
<sequence>MHPAAGRNPSTSSASTPKQGATPCFPAAQLQSTPSFQYEPICSTPQDLSVGSTPGWPVPTPDPSLAGSVSPAKKKRRPRRKKKKPDEVGAQDAASPSLPPPAPVCVPLKPAHPDLSSGKHLRFDGDTSDGEEEEVAPQQNALCMVVEEQQPCAVNAAAPTKGAEQESQPPLTNGQTSWVPLEATGYSPPPAEVSTPKAKIQKLVEDHKAPSSADCTDGSSRQVKDYSNYPPLKVPPKVGDVIAFKILELDANYCPNVSDYKEGKVLQHNPVSDFVRIELRQAEAKKTYGGKFELEVPEEGMPPMEKVVSLLWTELLEPVVLPS</sequence>
<dbReference type="EMBL" id="CM023474">
    <property type="protein sequence ID" value="KAH7949972.1"/>
    <property type="molecule type" value="Genomic_DNA"/>
</dbReference>
<name>A0ACB8CSI0_DERSI</name>
<keyword evidence="2" id="KW-1185">Reference proteome</keyword>
<gene>
    <name evidence="1" type="ORF">HPB49_017824</name>
</gene>
<accession>A0ACB8CSI0</accession>
<evidence type="ECO:0000313" key="2">
    <source>
        <dbReference type="Proteomes" id="UP000821865"/>
    </source>
</evidence>
<comment type="caution">
    <text evidence="1">The sequence shown here is derived from an EMBL/GenBank/DDBJ whole genome shotgun (WGS) entry which is preliminary data.</text>
</comment>
<dbReference type="Proteomes" id="UP000821865">
    <property type="component" value="Chromosome 5"/>
</dbReference>